<protein>
    <submittedName>
        <fullName evidence="1">Uncharacterized protein</fullName>
    </submittedName>
</protein>
<organism evidence="1 2">
    <name type="scientific">Lentinula raphanica</name>
    <dbReference type="NCBI Taxonomy" id="153919"/>
    <lineage>
        <taxon>Eukaryota</taxon>
        <taxon>Fungi</taxon>
        <taxon>Dikarya</taxon>
        <taxon>Basidiomycota</taxon>
        <taxon>Agaricomycotina</taxon>
        <taxon>Agaricomycetes</taxon>
        <taxon>Agaricomycetidae</taxon>
        <taxon>Agaricales</taxon>
        <taxon>Marasmiineae</taxon>
        <taxon>Omphalotaceae</taxon>
        <taxon>Lentinula</taxon>
    </lineage>
</organism>
<proteinExistence type="predicted"/>
<reference evidence="1" key="1">
    <citation type="submission" date="2022-08" db="EMBL/GenBank/DDBJ databases">
        <authorList>
            <consortium name="DOE Joint Genome Institute"/>
            <person name="Min B."/>
            <person name="Riley R."/>
            <person name="Sierra-Patev S."/>
            <person name="Naranjo-Ortiz M."/>
            <person name="Looney B."/>
            <person name="Konkel Z."/>
            <person name="Slot J.C."/>
            <person name="Sakamoto Y."/>
            <person name="Steenwyk J.L."/>
            <person name="Rokas A."/>
            <person name="Carro J."/>
            <person name="Camarero S."/>
            <person name="Ferreira P."/>
            <person name="Molpeceres G."/>
            <person name="Ruiz-Duenas F.J."/>
            <person name="Serrano A."/>
            <person name="Henrissat B."/>
            <person name="Drula E."/>
            <person name="Hughes K.W."/>
            <person name="Mata J.L."/>
            <person name="Ishikawa N.K."/>
            <person name="Vargas-Isla R."/>
            <person name="Ushijima S."/>
            <person name="Smith C.A."/>
            <person name="Ahrendt S."/>
            <person name="Andreopoulos W."/>
            <person name="He G."/>
            <person name="Labutti K."/>
            <person name="Lipzen A."/>
            <person name="Ng V."/>
            <person name="Sandor L."/>
            <person name="Barry K."/>
            <person name="Martinez A.T."/>
            <person name="Xiao Y."/>
            <person name="Gibbons J.G."/>
            <person name="Terashima K."/>
            <person name="Hibbett D.S."/>
            <person name="Grigoriev I.V."/>
        </authorList>
    </citation>
    <scope>NUCLEOTIDE SEQUENCE</scope>
    <source>
        <strain evidence="1">TFB9207</strain>
    </source>
</reference>
<evidence type="ECO:0000313" key="1">
    <source>
        <dbReference type="EMBL" id="KAJ3835011.1"/>
    </source>
</evidence>
<accession>A0AA38P2P0</accession>
<sequence length="326" mass="36795">MPTSIKHSVVQTVNKKLLQHKSTELPSLIYNNHTLTFYWEELSRNPQVTGLDFTLDTWVSTFFTDMVKVEGSGAGFAVTEPWECELYAQIQNGELGIDDMLRLVKELSVGNSVEPVWEKVVEKRREELERTPVEHKIGVTRQTKVDGPINTYKQTETVIESNEIWTVGLRPVAVRNSAGAKDIVLYGYRSQRDSSSQWGAVKAEGSFAGAPYLAQAETMDLGTATMSPLTEKAVLMAVDQAIKTNHYDELPNLLFADHVVMLLWEELNSRSKASPPEVTNLSFDLSNWRNLRNMMLLQLGSAAGFEITRDMKEEWKMYTDAIDKAQ</sequence>
<keyword evidence="2" id="KW-1185">Reference proteome</keyword>
<gene>
    <name evidence="1" type="ORF">F5878DRAFT_664258</name>
</gene>
<evidence type="ECO:0000313" key="2">
    <source>
        <dbReference type="Proteomes" id="UP001163846"/>
    </source>
</evidence>
<comment type="caution">
    <text evidence="1">The sequence shown here is derived from an EMBL/GenBank/DDBJ whole genome shotgun (WGS) entry which is preliminary data.</text>
</comment>
<dbReference type="Proteomes" id="UP001163846">
    <property type="component" value="Unassembled WGS sequence"/>
</dbReference>
<dbReference type="EMBL" id="MU806458">
    <property type="protein sequence ID" value="KAJ3835011.1"/>
    <property type="molecule type" value="Genomic_DNA"/>
</dbReference>
<name>A0AA38P2P0_9AGAR</name>
<dbReference type="AlphaFoldDB" id="A0AA38P2P0"/>